<dbReference type="InterPro" id="IPR017926">
    <property type="entry name" value="GATASE"/>
</dbReference>
<dbReference type="GO" id="GO:0006526">
    <property type="term" value="P:L-arginine biosynthetic process"/>
    <property type="evidence" value="ECO:0007669"/>
    <property type="project" value="UniProtKB-UniRule"/>
</dbReference>
<dbReference type="CDD" id="cd01744">
    <property type="entry name" value="GATase1_CPSase"/>
    <property type="match status" value="1"/>
</dbReference>
<dbReference type="AlphaFoldDB" id="A0A916N1P9"/>
<dbReference type="GO" id="GO:0006207">
    <property type="term" value="P:'de novo' pyrimidine nucleobase biosynthetic process"/>
    <property type="evidence" value="ECO:0007669"/>
    <property type="project" value="InterPro"/>
</dbReference>
<feature type="active site" evidence="8">
    <location>
        <position position="322"/>
    </location>
</feature>
<keyword evidence="8" id="KW-0665">Pyrimidine biosynthesis</keyword>
<dbReference type="Pfam" id="PF00988">
    <property type="entry name" value="CPSase_sm_chain"/>
    <property type="match status" value="1"/>
</dbReference>
<comment type="similarity">
    <text evidence="2 8">Belongs to the CarA family.</text>
</comment>
<proteinExistence type="inferred from homology"/>
<evidence type="ECO:0000259" key="9">
    <source>
        <dbReference type="SMART" id="SM01097"/>
    </source>
</evidence>
<evidence type="ECO:0000256" key="7">
    <source>
        <dbReference type="ARBA" id="ARBA00048816"/>
    </source>
</evidence>
<dbReference type="NCBIfam" id="NF009475">
    <property type="entry name" value="PRK12838.1"/>
    <property type="match status" value="1"/>
</dbReference>
<comment type="pathway">
    <text evidence="8">Pyrimidine metabolism; UMP biosynthesis via de novo pathway; (S)-dihydroorotate from bicarbonate: step 1/3.</text>
</comment>
<dbReference type="SUPFAM" id="SSF52317">
    <property type="entry name" value="Class I glutamine amidotransferase-like"/>
    <property type="match status" value="1"/>
</dbReference>
<dbReference type="NCBIfam" id="TIGR01368">
    <property type="entry name" value="CPSaseIIsmall"/>
    <property type="match status" value="1"/>
</dbReference>
<feature type="binding site" evidence="8">
    <location>
        <position position="283"/>
    </location>
    <ligand>
        <name>L-glutamine</name>
        <dbReference type="ChEBI" id="CHEBI:58359"/>
    </ligand>
</feature>
<dbReference type="Proteomes" id="UP000742786">
    <property type="component" value="Unassembled WGS sequence"/>
</dbReference>
<feature type="binding site" evidence="8">
    <location>
        <position position="280"/>
    </location>
    <ligand>
        <name>L-glutamine</name>
        <dbReference type="ChEBI" id="CHEBI:58359"/>
    </ligand>
</feature>
<dbReference type="GO" id="GO:0006541">
    <property type="term" value="P:glutamine metabolic process"/>
    <property type="evidence" value="ECO:0007669"/>
    <property type="project" value="InterPro"/>
</dbReference>
<evidence type="ECO:0000256" key="2">
    <source>
        <dbReference type="ARBA" id="ARBA00007800"/>
    </source>
</evidence>
<dbReference type="GO" id="GO:0005524">
    <property type="term" value="F:ATP binding"/>
    <property type="evidence" value="ECO:0007669"/>
    <property type="project" value="UniProtKB-UniRule"/>
</dbReference>
<evidence type="ECO:0000313" key="11">
    <source>
        <dbReference type="Proteomes" id="UP000742786"/>
    </source>
</evidence>
<feature type="binding site" evidence="8">
    <location>
        <position position="210"/>
    </location>
    <ligand>
        <name>L-glutamine</name>
        <dbReference type="ChEBI" id="CHEBI:58359"/>
    </ligand>
</feature>
<feature type="region of interest" description="CPSase" evidence="8">
    <location>
        <begin position="1"/>
        <end position="164"/>
    </location>
</feature>
<dbReference type="PRINTS" id="PR00099">
    <property type="entry name" value="CPSGATASE"/>
</dbReference>
<dbReference type="InterPro" id="IPR036480">
    <property type="entry name" value="CarbP_synth_ssu_N_sf"/>
</dbReference>
<evidence type="ECO:0000256" key="3">
    <source>
        <dbReference type="ARBA" id="ARBA00022598"/>
    </source>
</evidence>
<comment type="function">
    <text evidence="8">Small subunit of the glutamine-dependent carbamoyl phosphate synthetase (CPSase). CPSase catalyzes the formation of carbamoyl phosphate from the ammonia moiety of glutamine, carbonate, and phosphate donated by ATP, constituting the first step of 2 biosynthetic pathways, one leading to arginine and/or urea and the other to pyrimidine nucleotides. The small subunit (glutamine amidotransferase) binds and cleaves glutamine to supply the large subunit with the substrate ammonia.</text>
</comment>
<dbReference type="GO" id="GO:0004088">
    <property type="term" value="F:carbamoyl-phosphate synthase (glutamine-hydrolyzing) activity"/>
    <property type="evidence" value="ECO:0007669"/>
    <property type="project" value="UniProtKB-UniRule"/>
</dbReference>
<feature type="active site" description="Nucleophile" evidence="8">
    <location>
        <position position="238"/>
    </location>
</feature>
<dbReference type="InterPro" id="IPR029062">
    <property type="entry name" value="Class_I_gatase-like"/>
</dbReference>
<comment type="subunit">
    <text evidence="8">Composed of two chains; the small (or glutamine) chain promotes the hydrolysis of glutamine to ammonia, which is used by the large (or ammonia) chain to synthesize carbamoyl phosphate. Tetramer of heterodimers (alpha,beta)4.</text>
</comment>
<dbReference type="InterPro" id="IPR035686">
    <property type="entry name" value="CPSase_GATase1"/>
</dbReference>
<dbReference type="PROSITE" id="PS51273">
    <property type="entry name" value="GATASE_TYPE_1"/>
    <property type="match status" value="1"/>
</dbReference>
<dbReference type="SMART" id="SM01097">
    <property type="entry name" value="CPSase_sm_chain"/>
    <property type="match status" value="1"/>
</dbReference>
<evidence type="ECO:0000256" key="1">
    <source>
        <dbReference type="ARBA" id="ARBA00005077"/>
    </source>
</evidence>
<keyword evidence="6 8" id="KW-0315">Glutamine amidotransferase</keyword>
<feature type="domain" description="Carbamoyl-phosphate synthase small subunit N-terminal" evidence="9">
    <location>
        <begin position="2"/>
        <end position="131"/>
    </location>
</feature>
<evidence type="ECO:0000256" key="6">
    <source>
        <dbReference type="ARBA" id="ARBA00022962"/>
    </source>
</evidence>
<dbReference type="Pfam" id="PF00117">
    <property type="entry name" value="GATase"/>
    <property type="match status" value="1"/>
</dbReference>
<reference evidence="10" key="1">
    <citation type="submission" date="2021-04" db="EMBL/GenBank/DDBJ databases">
        <authorList>
            <person name="Hornung B."/>
        </authorList>
    </citation>
    <scope>NUCLEOTIDE SEQUENCE</scope>
    <source>
        <strain evidence="10">G5G6</strain>
    </source>
</reference>
<dbReference type="InterPro" id="IPR002474">
    <property type="entry name" value="CarbamoylP_synth_ssu_N"/>
</dbReference>
<sequence length="344" mass="37027">MTTAALVLADGTTFHGRLMGGRRSVSGEVVFNTGMVGYTEALTDPSYHGQLLCLTYPLVGNYGVPPDFESTKIQVSGLIVSELALEYSHASAARSLPQWLRAEGIPCLTGIDTRALTKRLRQAGCMAGKIVTGMRPLPFAAPDAEHSVAAVSAGQREEYAGGRRRVVLVDCGVKSSIIGQLRARDLTVIRVPWDYDFLAEDFAAVVVSNGPGDPSQCSATVRNIARAMQLERPILGICLGHQLLALAAGASTYKLKFGHRGHNQPCLEEGTQRCFITSQNHGYAVDASSLPAGWVPWFTNANDGSNEGIRHSSQPFMSVQFHPEAAPGPVDCEPIFDRFVESIR</sequence>
<keyword evidence="4 8" id="KW-0547">Nucleotide-binding</keyword>
<feature type="binding site" evidence="8">
    <location>
        <position position="212"/>
    </location>
    <ligand>
        <name>L-glutamine</name>
        <dbReference type="ChEBI" id="CHEBI:58359"/>
    </ligand>
</feature>
<comment type="caution">
    <text evidence="10">The sequence shown here is derived from an EMBL/GenBank/DDBJ whole genome shotgun (WGS) entry which is preliminary data.</text>
</comment>
<dbReference type="PANTHER" id="PTHR43418:SF7">
    <property type="entry name" value="CARBAMOYL-PHOSPHATE SYNTHASE SMALL CHAIN"/>
    <property type="match status" value="1"/>
</dbReference>
<keyword evidence="3 8" id="KW-0436">Ligase</keyword>
<evidence type="ECO:0000313" key="10">
    <source>
        <dbReference type="EMBL" id="CAG4882922.1"/>
    </source>
</evidence>
<feature type="binding site" evidence="8">
    <location>
        <position position="239"/>
    </location>
    <ligand>
        <name>L-glutamine</name>
        <dbReference type="ChEBI" id="CHEBI:58359"/>
    </ligand>
</feature>
<dbReference type="InterPro" id="IPR006274">
    <property type="entry name" value="CarbamoylP_synth_ssu"/>
</dbReference>
<name>A0A916N1P9_9PROT</name>
<feature type="binding site" evidence="8">
    <location>
        <position position="242"/>
    </location>
    <ligand>
        <name>L-glutamine</name>
        <dbReference type="ChEBI" id="CHEBI:58359"/>
    </ligand>
</feature>
<organism evidence="10 11">
    <name type="scientific">Georgfuchsia toluolica</name>
    <dbReference type="NCBI Taxonomy" id="424218"/>
    <lineage>
        <taxon>Bacteria</taxon>
        <taxon>Pseudomonadati</taxon>
        <taxon>Pseudomonadota</taxon>
        <taxon>Betaproteobacteria</taxon>
        <taxon>Nitrosomonadales</taxon>
        <taxon>Sterolibacteriaceae</taxon>
        <taxon>Georgfuchsia</taxon>
    </lineage>
</organism>
<dbReference type="RefSeq" id="WP_220634939.1">
    <property type="nucleotide sequence ID" value="NZ_CAJQUM010000001.1"/>
</dbReference>
<comment type="catalytic activity">
    <reaction evidence="8">
        <text>L-glutamine + H2O = L-glutamate + NH4(+)</text>
        <dbReference type="Rhea" id="RHEA:15889"/>
        <dbReference type="ChEBI" id="CHEBI:15377"/>
        <dbReference type="ChEBI" id="CHEBI:28938"/>
        <dbReference type="ChEBI" id="CHEBI:29985"/>
        <dbReference type="ChEBI" id="CHEBI:58359"/>
    </reaction>
</comment>
<accession>A0A916N1P9</accession>
<keyword evidence="8" id="KW-0028">Amino-acid biosynthesis</keyword>
<dbReference type="EMBL" id="CAJQUM010000001">
    <property type="protein sequence ID" value="CAG4882922.1"/>
    <property type="molecule type" value="Genomic_DNA"/>
</dbReference>
<dbReference type="EC" id="6.3.5.5" evidence="8"/>
<dbReference type="GO" id="GO:0044205">
    <property type="term" value="P:'de novo' UMP biosynthetic process"/>
    <property type="evidence" value="ECO:0007669"/>
    <property type="project" value="UniProtKB-UniRule"/>
</dbReference>
<evidence type="ECO:0000256" key="5">
    <source>
        <dbReference type="ARBA" id="ARBA00022840"/>
    </source>
</evidence>
<gene>
    <name evidence="8 10" type="primary">carA</name>
    <name evidence="10" type="ORF">GTOL_10804</name>
</gene>
<feature type="binding site" evidence="8">
    <location>
        <position position="282"/>
    </location>
    <ligand>
        <name>L-glutamine</name>
        <dbReference type="ChEBI" id="CHEBI:58359"/>
    </ligand>
</feature>
<keyword evidence="5 8" id="KW-0067">ATP-binding</keyword>
<evidence type="ECO:0000256" key="4">
    <source>
        <dbReference type="ARBA" id="ARBA00022741"/>
    </source>
</evidence>
<protein>
    <recommendedName>
        <fullName evidence="8">Carbamoyl phosphate synthase small chain</fullName>
        <ecNumber evidence="8">6.3.5.5</ecNumber>
    </recommendedName>
    <alternativeName>
        <fullName evidence="8">Carbamoyl phosphate synthetase glutamine chain</fullName>
    </alternativeName>
</protein>
<dbReference type="PRINTS" id="PR00097">
    <property type="entry name" value="ANTSNTHASEII"/>
</dbReference>
<dbReference type="PANTHER" id="PTHR43418">
    <property type="entry name" value="MULTIFUNCTIONAL TRYPTOPHAN BIOSYNTHESIS PROTEIN-RELATED"/>
    <property type="match status" value="1"/>
</dbReference>
<dbReference type="HAMAP" id="MF_01209">
    <property type="entry name" value="CPSase_S_chain"/>
    <property type="match status" value="1"/>
</dbReference>
<keyword evidence="8" id="KW-0055">Arginine biosynthesis</keyword>
<feature type="binding site" evidence="8">
    <location>
        <position position="46"/>
    </location>
    <ligand>
        <name>L-glutamine</name>
        <dbReference type="ChEBI" id="CHEBI:58359"/>
    </ligand>
</feature>
<dbReference type="Gene3D" id="3.40.50.880">
    <property type="match status" value="1"/>
</dbReference>
<feature type="active site" evidence="8">
    <location>
        <position position="324"/>
    </location>
</feature>
<dbReference type="Gene3D" id="3.50.30.20">
    <property type="entry name" value="Carbamoyl-phosphate synthase small subunit, N-terminal domain"/>
    <property type="match status" value="1"/>
</dbReference>
<comment type="pathway">
    <text evidence="1 8">Amino-acid biosynthesis; L-arginine biosynthesis; carbamoyl phosphate from bicarbonate: step 1/1.</text>
</comment>
<dbReference type="PRINTS" id="PR00096">
    <property type="entry name" value="GATASE"/>
</dbReference>
<evidence type="ECO:0000256" key="8">
    <source>
        <dbReference type="HAMAP-Rule" id="MF_01209"/>
    </source>
</evidence>
<keyword evidence="11" id="KW-1185">Reference proteome</keyword>
<comment type="catalytic activity">
    <reaction evidence="7 8">
        <text>hydrogencarbonate + L-glutamine + 2 ATP + H2O = carbamoyl phosphate + L-glutamate + 2 ADP + phosphate + 2 H(+)</text>
        <dbReference type="Rhea" id="RHEA:18633"/>
        <dbReference type="ChEBI" id="CHEBI:15377"/>
        <dbReference type="ChEBI" id="CHEBI:15378"/>
        <dbReference type="ChEBI" id="CHEBI:17544"/>
        <dbReference type="ChEBI" id="CHEBI:29985"/>
        <dbReference type="ChEBI" id="CHEBI:30616"/>
        <dbReference type="ChEBI" id="CHEBI:43474"/>
        <dbReference type="ChEBI" id="CHEBI:58228"/>
        <dbReference type="ChEBI" id="CHEBI:58359"/>
        <dbReference type="ChEBI" id="CHEBI:456216"/>
        <dbReference type="EC" id="6.3.5.5"/>
    </reaction>
</comment>
<dbReference type="InterPro" id="IPR050472">
    <property type="entry name" value="Anth_synth/Amidotransfase"/>
</dbReference>
<dbReference type="SUPFAM" id="SSF52021">
    <property type="entry name" value="Carbamoyl phosphate synthetase, small subunit N-terminal domain"/>
    <property type="match status" value="1"/>
</dbReference>